<organism evidence="1">
    <name type="scientific">marine sediment metagenome</name>
    <dbReference type="NCBI Taxonomy" id="412755"/>
    <lineage>
        <taxon>unclassified sequences</taxon>
        <taxon>metagenomes</taxon>
        <taxon>ecological metagenomes</taxon>
    </lineage>
</organism>
<accession>A0A0F9CPJ7</accession>
<evidence type="ECO:0000313" key="1">
    <source>
        <dbReference type="EMBL" id="KKK98546.1"/>
    </source>
</evidence>
<name>A0A0F9CPJ7_9ZZZZ</name>
<comment type="caution">
    <text evidence="1">The sequence shown here is derived from an EMBL/GenBank/DDBJ whole genome shotgun (WGS) entry which is preliminary data.</text>
</comment>
<gene>
    <name evidence="1" type="ORF">LCGC14_2641630</name>
</gene>
<protein>
    <submittedName>
        <fullName evidence="1">Uncharacterized protein</fullName>
    </submittedName>
</protein>
<reference evidence="1" key="1">
    <citation type="journal article" date="2015" name="Nature">
        <title>Complex archaea that bridge the gap between prokaryotes and eukaryotes.</title>
        <authorList>
            <person name="Spang A."/>
            <person name="Saw J.H."/>
            <person name="Jorgensen S.L."/>
            <person name="Zaremba-Niedzwiedzka K."/>
            <person name="Martijn J."/>
            <person name="Lind A.E."/>
            <person name="van Eijk R."/>
            <person name="Schleper C."/>
            <person name="Guy L."/>
            <person name="Ettema T.J."/>
        </authorList>
    </citation>
    <scope>NUCLEOTIDE SEQUENCE</scope>
</reference>
<dbReference type="EMBL" id="LAZR01045574">
    <property type="protein sequence ID" value="KKK98546.1"/>
    <property type="molecule type" value="Genomic_DNA"/>
</dbReference>
<sequence length="119" mass="13616">MSASVICRWVVTIAENTLRWLVVMSAVIMAAEYVWRCEKVFLDKCAIDNDDDIVESCMINADPDTIPTEFGWIEYLSSEPTMKDMKAEKRVLEQSICGLLDEFKLKFGVELKAEIVMQI</sequence>
<proteinExistence type="predicted"/>
<dbReference type="AlphaFoldDB" id="A0A0F9CPJ7"/>